<organism evidence="1 2">
    <name type="scientific">Panagrolaimus sp. JU765</name>
    <dbReference type="NCBI Taxonomy" id="591449"/>
    <lineage>
        <taxon>Eukaryota</taxon>
        <taxon>Metazoa</taxon>
        <taxon>Ecdysozoa</taxon>
        <taxon>Nematoda</taxon>
        <taxon>Chromadorea</taxon>
        <taxon>Rhabditida</taxon>
        <taxon>Tylenchina</taxon>
        <taxon>Panagrolaimomorpha</taxon>
        <taxon>Panagrolaimoidea</taxon>
        <taxon>Panagrolaimidae</taxon>
        <taxon>Panagrolaimus</taxon>
    </lineage>
</organism>
<sequence>MGNGSSYTSSDSSLSNTINSSLGAGIPVTNDPCYQFFLNPELQALFSTATAESATRKASLSTVEPQTNEVIGYPLSAVYAAQNHQIHQLSHFFEQQQKQLYAQHFGLADQLNNVYYYQSQPNPMALVSHPNAVGSGQRFNTSKQESSGNNVATVVAKAAGINGHHANGKQHVNATAGGTSNQSDASLVKALFSTEQNGFYNGGQDPSNKATRPEPDRPIGYGAFGVVWAVTDPRNQKRVALKKMPNVFQNLASCKRVFREIRMLASFQHDNVVCLLDILQPPNPHYFQEIYVLTELMQSDLHKIIVSPQSLTTDHIKVFVYQILRGLKYLHSANILHRDIKPGNLLVNSNCILKICDFGLARLWDPSDQSNMTHEVVTQYYRAPELLMGARRYTGAIDVWSIGCIFAELLARRILFQAQGPIEQLNLIIDLLGTPNPDEMHGACEGAVNHILRSQRKASQLQKLYSLSQQATPEAVSLLIDMLRFDPNKRMTVDQALRHSYLEEGRMRFHSCMCSCCHNNPRHQRVFCNELDPVHTNPISPNWEKELSRLSMFDLRDRLYKYVTERRPMEGIPLCINTNSASYNDFLKSSCARFIWPPYLFFKPQICFHYSPLIKLVGFQLLPVLRIEFEEQRYSYFELELKFELDHRHFIAICFNNTFVIHLIMPLSYCLYQKIIHFPSS</sequence>
<name>A0AC34RQT1_9BILA</name>
<proteinExistence type="predicted"/>
<evidence type="ECO:0000313" key="2">
    <source>
        <dbReference type="WBParaSite" id="JU765_v2.g909.t2"/>
    </source>
</evidence>
<accession>A0AC34RQT1</accession>
<protein>
    <submittedName>
        <fullName evidence="2">Mitogen-activated protein kinase</fullName>
    </submittedName>
</protein>
<evidence type="ECO:0000313" key="1">
    <source>
        <dbReference type="Proteomes" id="UP000887576"/>
    </source>
</evidence>
<dbReference type="WBParaSite" id="JU765_v2.g909.t2">
    <property type="protein sequence ID" value="JU765_v2.g909.t2"/>
    <property type="gene ID" value="JU765_v2.g909"/>
</dbReference>
<dbReference type="Proteomes" id="UP000887576">
    <property type="component" value="Unplaced"/>
</dbReference>
<reference evidence="2" key="1">
    <citation type="submission" date="2022-11" db="UniProtKB">
        <authorList>
            <consortium name="WormBaseParasite"/>
        </authorList>
    </citation>
    <scope>IDENTIFICATION</scope>
</reference>